<dbReference type="AlphaFoldDB" id="A0A9P1DIM3"/>
<dbReference type="Proteomes" id="UP001152797">
    <property type="component" value="Unassembled WGS sequence"/>
</dbReference>
<feature type="region of interest" description="Disordered" evidence="1">
    <location>
        <begin position="45"/>
        <end position="79"/>
    </location>
</feature>
<accession>A0A9P1DIM3</accession>
<dbReference type="EMBL" id="CAMXCT030005001">
    <property type="protein sequence ID" value="CAL4798361.1"/>
    <property type="molecule type" value="Genomic_DNA"/>
</dbReference>
<feature type="compositionally biased region" description="Acidic residues" evidence="1">
    <location>
        <begin position="59"/>
        <end position="69"/>
    </location>
</feature>
<protein>
    <submittedName>
        <fullName evidence="2">Uncharacterized protein</fullName>
    </submittedName>
</protein>
<dbReference type="EMBL" id="CAMXCT010005001">
    <property type="protein sequence ID" value="CAI4011049.1"/>
    <property type="molecule type" value="Genomic_DNA"/>
</dbReference>
<sequence>MLDGIFYDLGERVTERINELSMTHDYVSGVHYALVEGGGNVEDQLAELTDAPGGHEGGESENPEDDMEVETTRERSQYGPSISEMYEALKQEQRLCLIDGDIGDSATIQNIDVWDSAGHPNWLDS</sequence>
<organism evidence="2">
    <name type="scientific">Cladocopium goreaui</name>
    <dbReference type="NCBI Taxonomy" id="2562237"/>
    <lineage>
        <taxon>Eukaryota</taxon>
        <taxon>Sar</taxon>
        <taxon>Alveolata</taxon>
        <taxon>Dinophyceae</taxon>
        <taxon>Suessiales</taxon>
        <taxon>Symbiodiniaceae</taxon>
        <taxon>Cladocopium</taxon>
    </lineage>
</organism>
<evidence type="ECO:0000313" key="2">
    <source>
        <dbReference type="EMBL" id="CAI4011049.1"/>
    </source>
</evidence>
<gene>
    <name evidence="2" type="ORF">C1SCF055_LOCUS36251</name>
</gene>
<comment type="caution">
    <text evidence="2">The sequence shown here is derived from an EMBL/GenBank/DDBJ whole genome shotgun (WGS) entry which is preliminary data.</text>
</comment>
<keyword evidence="4" id="KW-1185">Reference proteome</keyword>
<evidence type="ECO:0000313" key="4">
    <source>
        <dbReference type="Proteomes" id="UP001152797"/>
    </source>
</evidence>
<evidence type="ECO:0000256" key="1">
    <source>
        <dbReference type="SAM" id="MobiDB-lite"/>
    </source>
</evidence>
<reference evidence="3" key="2">
    <citation type="submission" date="2024-04" db="EMBL/GenBank/DDBJ databases">
        <authorList>
            <person name="Chen Y."/>
            <person name="Shah S."/>
            <person name="Dougan E. K."/>
            <person name="Thang M."/>
            <person name="Chan C."/>
        </authorList>
    </citation>
    <scope>NUCLEOTIDE SEQUENCE [LARGE SCALE GENOMIC DNA]</scope>
</reference>
<proteinExistence type="predicted"/>
<evidence type="ECO:0000313" key="3">
    <source>
        <dbReference type="EMBL" id="CAL1164424.1"/>
    </source>
</evidence>
<name>A0A9P1DIM3_9DINO</name>
<reference evidence="2" key="1">
    <citation type="submission" date="2022-10" db="EMBL/GenBank/DDBJ databases">
        <authorList>
            <person name="Chen Y."/>
            <person name="Dougan E. K."/>
            <person name="Chan C."/>
            <person name="Rhodes N."/>
            <person name="Thang M."/>
        </authorList>
    </citation>
    <scope>NUCLEOTIDE SEQUENCE</scope>
</reference>
<dbReference type="EMBL" id="CAMXCT020005001">
    <property type="protein sequence ID" value="CAL1164424.1"/>
    <property type="molecule type" value="Genomic_DNA"/>
</dbReference>